<evidence type="ECO:0000256" key="5">
    <source>
        <dbReference type="ARBA" id="ARBA00023136"/>
    </source>
</evidence>
<evidence type="ECO:0000259" key="9">
    <source>
        <dbReference type="Pfam" id="PF25198"/>
    </source>
</evidence>
<protein>
    <submittedName>
        <fullName evidence="10">Uncharacterized protein</fullName>
    </submittedName>
</protein>
<dbReference type="InterPro" id="IPR038501">
    <property type="entry name" value="Spore_GerAC_C_sf"/>
</dbReference>
<sequence length="388" mass="43135">MRIQWGRIVFLIVICLFMTGCWDAAEIDELAIVTASGLDLAKTQNDPSGMTAYLQIAIPSALGTTSGGTPSSTTGTTGTFSVSQGTGNDVVEALQAAMSKVSRKIILSHRRVMVLGEDFAKNGVGNIIDEIVRNPGSRMRTILLITYHNPASTIMKLPYPLERIPQEAVVGFVRESSKMEFTVKDFVEESEHGDPFTFGIEPMGFPEPSEDNGFVLQHIAVFQNEKLTGWLDGDDVDGFLWLRGIITSRYSSNQVPGHPGFVDTRMLTSRTIRKVTWAGGKPQVTIRAEANENIVENDTDLNLRKGSDIQLVEAAASKQIEDNMKSALTKLQQEYQADPIGLMDEIYRSNPRWWHSIQNHWREEYTKVPVQVQVEVHIRRSGLITPNV</sequence>
<evidence type="ECO:0000256" key="7">
    <source>
        <dbReference type="ARBA" id="ARBA00023288"/>
    </source>
</evidence>
<dbReference type="RefSeq" id="WP_054971035.1">
    <property type="nucleotide sequence ID" value="NZ_LJCO01000091.1"/>
</dbReference>
<evidence type="ECO:0000259" key="8">
    <source>
        <dbReference type="Pfam" id="PF05504"/>
    </source>
</evidence>
<dbReference type="Gene3D" id="3.30.300.210">
    <property type="entry name" value="Nutrient germinant receptor protein C, domain 3"/>
    <property type="match status" value="1"/>
</dbReference>
<dbReference type="Pfam" id="PF25198">
    <property type="entry name" value="Spore_GerAC_N"/>
    <property type="match status" value="1"/>
</dbReference>
<comment type="similarity">
    <text evidence="2">Belongs to the GerABKC lipoprotein family.</text>
</comment>
<evidence type="ECO:0000256" key="6">
    <source>
        <dbReference type="ARBA" id="ARBA00023139"/>
    </source>
</evidence>
<evidence type="ECO:0000256" key="1">
    <source>
        <dbReference type="ARBA" id="ARBA00004635"/>
    </source>
</evidence>
<keyword evidence="5" id="KW-0472">Membrane</keyword>
<dbReference type="GO" id="GO:0016020">
    <property type="term" value="C:membrane"/>
    <property type="evidence" value="ECO:0007669"/>
    <property type="project" value="UniProtKB-SubCell"/>
</dbReference>
<gene>
    <name evidence="10" type="ORF">AN477_20395</name>
</gene>
<proteinExistence type="inferred from homology"/>
<name>A0A0N8PNK7_9BACL</name>
<dbReference type="PANTHER" id="PTHR35789:SF1">
    <property type="entry name" value="SPORE GERMINATION PROTEIN B3"/>
    <property type="match status" value="1"/>
</dbReference>
<keyword evidence="6" id="KW-0564">Palmitate</keyword>
<dbReference type="OrthoDB" id="9816067at2"/>
<comment type="subcellular location">
    <subcellularLocation>
        <location evidence="1">Membrane</location>
        <topology evidence="1">Lipid-anchor</topology>
    </subcellularLocation>
</comment>
<feature type="domain" description="Spore germination protein N-terminal" evidence="9">
    <location>
        <begin position="23"/>
        <end position="191"/>
    </location>
</feature>
<keyword evidence="11" id="KW-1185">Reference proteome</keyword>
<accession>A0A0N8PNK7</accession>
<organism evidence="10 11">
    <name type="scientific">Alicyclobacillus ferrooxydans</name>
    <dbReference type="NCBI Taxonomy" id="471514"/>
    <lineage>
        <taxon>Bacteria</taxon>
        <taxon>Bacillati</taxon>
        <taxon>Bacillota</taxon>
        <taxon>Bacilli</taxon>
        <taxon>Bacillales</taxon>
        <taxon>Alicyclobacillaceae</taxon>
        <taxon>Alicyclobacillus</taxon>
    </lineage>
</organism>
<evidence type="ECO:0000256" key="2">
    <source>
        <dbReference type="ARBA" id="ARBA00007886"/>
    </source>
</evidence>
<dbReference type="AlphaFoldDB" id="A0A0N8PNK7"/>
<evidence type="ECO:0000256" key="4">
    <source>
        <dbReference type="ARBA" id="ARBA00022729"/>
    </source>
</evidence>
<evidence type="ECO:0000256" key="3">
    <source>
        <dbReference type="ARBA" id="ARBA00022544"/>
    </source>
</evidence>
<keyword evidence="4" id="KW-0732">Signal</keyword>
<dbReference type="PROSITE" id="PS51257">
    <property type="entry name" value="PROKAR_LIPOPROTEIN"/>
    <property type="match status" value="1"/>
</dbReference>
<dbReference type="GO" id="GO:0009847">
    <property type="term" value="P:spore germination"/>
    <property type="evidence" value="ECO:0007669"/>
    <property type="project" value="InterPro"/>
</dbReference>
<evidence type="ECO:0000313" key="10">
    <source>
        <dbReference type="EMBL" id="KPV41797.1"/>
    </source>
</evidence>
<comment type="caution">
    <text evidence="10">The sequence shown here is derived from an EMBL/GenBank/DDBJ whole genome shotgun (WGS) entry which is preliminary data.</text>
</comment>
<dbReference type="InterPro" id="IPR057336">
    <property type="entry name" value="GerAC_N"/>
</dbReference>
<dbReference type="EMBL" id="LJCO01000091">
    <property type="protein sequence ID" value="KPV41797.1"/>
    <property type="molecule type" value="Genomic_DNA"/>
</dbReference>
<dbReference type="PANTHER" id="PTHR35789">
    <property type="entry name" value="SPORE GERMINATION PROTEIN B3"/>
    <property type="match status" value="1"/>
</dbReference>
<reference evidence="10 11" key="1">
    <citation type="submission" date="2015-09" db="EMBL/GenBank/DDBJ databases">
        <title>Draft genome sequence of Alicyclobacillus ferrooxydans DSM 22381.</title>
        <authorList>
            <person name="Hemp J."/>
        </authorList>
    </citation>
    <scope>NUCLEOTIDE SEQUENCE [LARGE SCALE GENOMIC DNA]</scope>
    <source>
        <strain evidence="10 11">TC-34</strain>
    </source>
</reference>
<dbReference type="InterPro" id="IPR046953">
    <property type="entry name" value="Spore_GerAC-like_C"/>
</dbReference>
<dbReference type="Proteomes" id="UP000050482">
    <property type="component" value="Unassembled WGS sequence"/>
</dbReference>
<keyword evidence="7" id="KW-0449">Lipoprotein</keyword>
<dbReference type="PATRIC" id="fig|471514.4.peg.3014"/>
<dbReference type="NCBIfam" id="TIGR02887">
    <property type="entry name" value="spore_ger_x_C"/>
    <property type="match status" value="1"/>
</dbReference>
<dbReference type="Pfam" id="PF05504">
    <property type="entry name" value="Spore_GerAC"/>
    <property type="match status" value="1"/>
</dbReference>
<feature type="domain" description="Spore germination GerAC-like C-terminal" evidence="8">
    <location>
        <begin position="219"/>
        <end position="382"/>
    </location>
</feature>
<dbReference type="STRING" id="471514.AN477_20395"/>
<keyword evidence="3" id="KW-0309">Germination</keyword>
<dbReference type="InterPro" id="IPR008844">
    <property type="entry name" value="Spore_GerAC-like"/>
</dbReference>
<evidence type="ECO:0000313" key="11">
    <source>
        <dbReference type="Proteomes" id="UP000050482"/>
    </source>
</evidence>